<gene>
    <name evidence="8" type="ORF">Dfulv_02010</name>
</gene>
<dbReference type="InterPro" id="IPR014325">
    <property type="entry name" value="RNA_pol_sigma-E_actinobac"/>
</dbReference>
<accession>A0ABY5W164</accession>
<dbReference type="Gene3D" id="1.10.1740.10">
    <property type="match status" value="1"/>
</dbReference>
<dbReference type="InterPro" id="IPR013249">
    <property type="entry name" value="RNA_pol_sigma70_r4_t2"/>
</dbReference>
<dbReference type="NCBIfam" id="TIGR02937">
    <property type="entry name" value="sigma70-ECF"/>
    <property type="match status" value="1"/>
</dbReference>
<dbReference type="InterPro" id="IPR007627">
    <property type="entry name" value="RNA_pol_sigma70_r2"/>
</dbReference>
<dbReference type="Pfam" id="PF08281">
    <property type="entry name" value="Sigma70_r4_2"/>
    <property type="match status" value="1"/>
</dbReference>
<reference evidence="8" key="2">
    <citation type="submission" date="2022-09" db="EMBL/GenBank/DDBJ databases">
        <title>Biosynthetic gene clusters of Dactylosporangioum fulvum.</title>
        <authorList>
            <person name="Caradec T."/>
        </authorList>
    </citation>
    <scope>NUCLEOTIDE SEQUENCE</scope>
    <source>
        <strain evidence="8">NRRL B-16292</strain>
    </source>
</reference>
<evidence type="ECO:0000256" key="4">
    <source>
        <dbReference type="ARBA" id="ARBA00023125"/>
    </source>
</evidence>
<evidence type="ECO:0000313" key="8">
    <source>
        <dbReference type="EMBL" id="UWP83106.1"/>
    </source>
</evidence>
<keyword evidence="5" id="KW-0804">Transcription</keyword>
<name>A0ABY5W164_9ACTN</name>
<evidence type="ECO:0000256" key="5">
    <source>
        <dbReference type="ARBA" id="ARBA00023163"/>
    </source>
</evidence>
<dbReference type="PANTHER" id="PTHR43133:SF50">
    <property type="entry name" value="ECF RNA POLYMERASE SIGMA FACTOR SIGM"/>
    <property type="match status" value="1"/>
</dbReference>
<dbReference type="Proteomes" id="UP001059617">
    <property type="component" value="Chromosome"/>
</dbReference>
<dbReference type="EMBL" id="CP073720">
    <property type="protein sequence ID" value="UWP83106.1"/>
    <property type="molecule type" value="Genomic_DNA"/>
</dbReference>
<organism evidence="8 9">
    <name type="scientific">Dactylosporangium fulvum</name>
    <dbReference type="NCBI Taxonomy" id="53359"/>
    <lineage>
        <taxon>Bacteria</taxon>
        <taxon>Bacillati</taxon>
        <taxon>Actinomycetota</taxon>
        <taxon>Actinomycetes</taxon>
        <taxon>Micromonosporales</taxon>
        <taxon>Micromonosporaceae</taxon>
        <taxon>Dactylosporangium</taxon>
    </lineage>
</organism>
<keyword evidence="2" id="KW-0805">Transcription regulation</keyword>
<dbReference type="InterPro" id="IPR014284">
    <property type="entry name" value="RNA_pol_sigma-70_dom"/>
</dbReference>
<feature type="domain" description="RNA polymerase sigma-70 region 2" evidence="6">
    <location>
        <begin position="16"/>
        <end position="78"/>
    </location>
</feature>
<reference evidence="8" key="1">
    <citation type="submission" date="2021-04" db="EMBL/GenBank/DDBJ databases">
        <authorList>
            <person name="Hartkoorn R.C."/>
            <person name="Beaudoing E."/>
            <person name="Hot D."/>
        </authorList>
    </citation>
    <scope>NUCLEOTIDE SEQUENCE</scope>
    <source>
        <strain evidence="8">NRRL B-16292</strain>
    </source>
</reference>
<dbReference type="InterPro" id="IPR036388">
    <property type="entry name" value="WH-like_DNA-bd_sf"/>
</dbReference>
<keyword evidence="3" id="KW-0731">Sigma factor</keyword>
<dbReference type="PANTHER" id="PTHR43133">
    <property type="entry name" value="RNA POLYMERASE ECF-TYPE SIGMA FACTO"/>
    <property type="match status" value="1"/>
</dbReference>
<evidence type="ECO:0000256" key="1">
    <source>
        <dbReference type="ARBA" id="ARBA00010641"/>
    </source>
</evidence>
<dbReference type="InterPro" id="IPR013324">
    <property type="entry name" value="RNA_pol_sigma_r3/r4-like"/>
</dbReference>
<evidence type="ECO:0000256" key="3">
    <source>
        <dbReference type="ARBA" id="ARBA00023082"/>
    </source>
</evidence>
<comment type="similarity">
    <text evidence="1">Belongs to the sigma-70 factor family. ECF subfamily.</text>
</comment>
<dbReference type="NCBIfam" id="TIGR02983">
    <property type="entry name" value="SigE-fam_strep"/>
    <property type="match status" value="1"/>
</dbReference>
<proteinExistence type="inferred from homology"/>
<dbReference type="InterPro" id="IPR039425">
    <property type="entry name" value="RNA_pol_sigma-70-like"/>
</dbReference>
<dbReference type="InterPro" id="IPR013325">
    <property type="entry name" value="RNA_pol_sigma_r2"/>
</dbReference>
<evidence type="ECO:0000259" key="6">
    <source>
        <dbReference type="Pfam" id="PF04542"/>
    </source>
</evidence>
<dbReference type="RefSeq" id="WP_259860884.1">
    <property type="nucleotide sequence ID" value="NZ_BAAAST010000055.1"/>
</dbReference>
<dbReference type="SUPFAM" id="SSF88946">
    <property type="entry name" value="Sigma2 domain of RNA polymerase sigma factors"/>
    <property type="match status" value="1"/>
</dbReference>
<keyword evidence="4" id="KW-0238">DNA-binding</keyword>
<dbReference type="SUPFAM" id="SSF88659">
    <property type="entry name" value="Sigma3 and sigma4 domains of RNA polymerase sigma factors"/>
    <property type="match status" value="1"/>
</dbReference>
<sequence>MRPELEREYVEYFELRMPHLRRLAMALCGDFHRADDIVQTVATTLYTGWKKARAAENIDAYVRRAVINTFLSERRLRWARVILTAHLPDRAAVAEQPADERVVVRAALRRLPPRQQAVLVLRFLCDLPVAEVADLLGCAEGTVKSQTSDGLKALRGLLGTGALNLEGVPNRR</sequence>
<feature type="domain" description="RNA polymerase sigma factor 70 region 4 type 2" evidence="7">
    <location>
        <begin position="104"/>
        <end position="154"/>
    </location>
</feature>
<protein>
    <submittedName>
        <fullName evidence="8">SigE family RNA polymerase sigma factor</fullName>
    </submittedName>
</protein>
<evidence type="ECO:0000256" key="2">
    <source>
        <dbReference type="ARBA" id="ARBA00023015"/>
    </source>
</evidence>
<dbReference type="Gene3D" id="1.10.10.10">
    <property type="entry name" value="Winged helix-like DNA-binding domain superfamily/Winged helix DNA-binding domain"/>
    <property type="match status" value="1"/>
</dbReference>
<dbReference type="CDD" id="cd06171">
    <property type="entry name" value="Sigma70_r4"/>
    <property type="match status" value="1"/>
</dbReference>
<evidence type="ECO:0000259" key="7">
    <source>
        <dbReference type="Pfam" id="PF08281"/>
    </source>
</evidence>
<keyword evidence="9" id="KW-1185">Reference proteome</keyword>
<dbReference type="Pfam" id="PF04542">
    <property type="entry name" value="Sigma70_r2"/>
    <property type="match status" value="1"/>
</dbReference>
<evidence type="ECO:0000313" key="9">
    <source>
        <dbReference type="Proteomes" id="UP001059617"/>
    </source>
</evidence>